<dbReference type="InterPro" id="IPR016181">
    <property type="entry name" value="Acyl_CoA_acyltransferase"/>
</dbReference>
<gene>
    <name evidence="4" type="ORF">K1Y72_05345</name>
</gene>
<proteinExistence type="predicted"/>
<dbReference type="Gene3D" id="3.40.630.30">
    <property type="match status" value="1"/>
</dbReference>
<dbReference type="Proteomes" id="UP000774570">
    <property type="component" value="Unassembled WGS sequence"/>
</dbReference>
<dbReference type="GO" id="GO:0016746">
    <property type="term" value="F:acyltransferase activity"/>
    <property type="evidence" value="ECO:0007669"/>
    <property type="project" value="UniProtKB-KW"/>
</dbReference>
<keyword evidence="1 4" id="KW-0808">Transferase</keyword>
<evidence type="ECO:0000313" key="5">
    <source>
        <dbReference type="Proteomes" id="UP000774570"/>
    </source>
</evidence>
<accession>A0ABS7FN57</accession>
<dbReference type="EMBL" id="JAIBOA010000003">
    <property type="protein sequence ID" value="MBW8481786.1"/>
    <property type="molecule type" value="Genomic_DNA"/>
</dbReference>
<evidence type="ECO:0000256" key="2">
    <source>
        <dbReference type="ARBA" id="ARBA00023315"/>
    </source>
</evidence>
<dbReference type="InterPro" id="IPR050832">
    <property type="entry name" value="Bact_Acetyltransf"/>
</dbReference>
<feature type="domain" description="N-acetyltransferase" evidence="3">
    <location>
        <begin position="10"/>
        <end position="199"/>
    </location>
</feature>
<keyword evidence="2 4" id="KW-0012">Acyltransferase</keyword>
<organism evidence="4 5">
    <name type="scientific">Actinomadura parmotrematis</name>
    <dbReference type="NCBI Taxonomy" id="2864039"/>
    <lineage>
        <taxon>Bacteria</taxon>
        <taxon>Bacillati</taxon>
        <taxon>Actinomycetota</taxon>
        <taxon>Actinomycetes</taxon>
        <taxon>Streptosporangiales</taxon>
        <taxon>Thermomonosporaceae</taxon>
        <taxon>Actinomadura</taxon>
    </lineage>
</organism>
<dbReference type="PANTHER" id="PTHR43877">
    <property type="entry name" value="AMINOALKYLPHOSPHONATE N-ACETYLTRANSFERASE-RELATED-RELATED"/>
    <property type="match status" value="1"/>
</dbReference>
<evidence type="ECO:0000259" key="3">
    <source>
        <dbReference type="PROSITE" id="PS51186"/>
    </source>
</evidence>
<sequence>MGAKSGTLYIRLGLGEEAREAAGELYWEGFSRKLAPVVGGGEPARLLGASLVPERVLGAWDGDRLVGIAALRDADGSASVLDGALLRRAFGPLRGTWRSLLARFLDSAAPGDGELLLEILAVSPAARGLGVGTALLGATAGEARRRGLRRVRLEVIDTNPRAKALYERFGFRVERTVRTPYLSRLLGFAAVDSMVYDLPPGE</sequence>
<name>A0ABS7FN57_9ACTN</name>
<dbReference type="PROSITE" id="PS51186">
    <property type="entry name" value="GNAT"/>
    <property type="match status" value="1"/>
</dbReference>
<dbReference type="Pfam" id="PF00583">
    <property type="entry name" value="Acetyltransf_1"/>
    <property type="match status" value="1"/>
</dbReference>
<dbReference type="EC" id="2.3.1.-" evidence="4"/>
<dbReference type="SUPFAM" id="SSF55729">
    <property type="entry name" value="Acyl-CoA N-acyltransferases (Nat)"/>
    <property type="match status" value="1"/>
</dbReference>
<dbReference type="InterPro" id="IPR000182">
    <property type="entry name" value="GNAT_dom"/>
</dbReference>
<evidence type="ECO:0000313" key="4">
    <source>
        <dbReference type="EMBL" id="MBW8481786.1"/>
    </source>
</evidence>
<reference evidence="4 5" key="1">
    <citation type="submission" date="2021-07" db="EMBL/GenBank/DDBJ databases">
        <title>Actinomadura sp. PM05-2 isolated from lichen.</title>
        <authorList>
            <person name="Somphong A."/>
            <person name="Phongsopitanun W."/>
            <person name="Tanasupawat S."/>
            <person name="Peongsungnone V."/>
        </authorList>
    </citation>
    <scope>NUCLEOTIDE SEQUENCE [LARGE SCALE GENOMIC DNA]</scope>
    <source>
        <strain evidence="4 5">PM05-2</strain>
    </source>
</reference>
<comment type="caution">
    <text evidence="4">The sequence shown here is derived from an EMBL/GenBank/DDBJ whole genome shotgun (WGS) entry which is preliminary data.</text>
</comment>
<evidence type="ECO:0000256" key="1">
    <source>
        <dbReference type="ARBA" id="ARBA00022679"/>
    </source>
</evidence>
<protein>
    <submittedName>
        <fullName evidence="4">GNAT family N-acetyltransferase</fullName>
        <ecNumber evidence="4">2.3.1.-</ecNumber>
    </submittedName>
</protein>
<keyword evidence="5" id="KW-1185">Reference proteome</keyword>
<dbReference type="RefSeq" id="WP_220163783.1">
    <property type="nucleotide sequence ID" value="NZ_JAIBOA010000003.1"/>
</dbReference>